<dbReference type="EMBL" id="QXFV01000558">
    <property type="protein sequence ID" value="KAE9034197.1"/>
    <property type="molecule type" value="Genomic_DNA"/>
</dbReference>
<gene>
    <name evidence="1" type="ORF">PR001_g9834</name>
</gene>
<organism evidence="1 2">
    <name type="scientific">Phytophthora rubi</name>
    <dbReference type="NCBI Taxonomy" id="129364"/>
    <lineage>
        <taxon>Eukaryota</taxon>
        <taxon>Sar</taxon>
        <taxon>Stramenopiles</taxon>
        <taxon>Oomycota</taxon>
        <taxon>Peronosporomycetes</taxon>
        <taxon>Peronosporales</taxon>
        <taxon>Peronosporaceae</taxon>
        <taxon>Phytophthora</taxon>
    </lineage>
</organism>
<evidence type="ECO:0000313" key="1">
    <source>
        <dbReference type="EMBL" id="KAE9034197.1"/>
    </source>
</evidence>
<name>A0A6A3MMS8_9STRA</name>
<sequence>MTRPSIKGSKKKWKRVAIEYRHKKQLLDYIDKDLTGTAPTRAMS</sequence>
<dbReference type="Proteomes" id="UP000429607">
    <property type="component" value="Unassembled WGS sequence"/>
</dbReference>
<evidence type="ECO:0000313" key="2">
    <source>
        <dbReference type="Proteomes" id="UP000429607"/>
    </source>
</evidence>
<reference evidence="1 2" key="1">
    <citation type="submission" date="2018-09" db="EMBL/GenBank/DDBJ databases">
        <title>Genomic investigation of the strawberry pathogen Phytophthora fragariae indicates pathogenicity is determined by transcriptional variation in three key races.</title>
        <authorList>
            <person name="Adams T.M."/>
            <person name="Armitage A.D."/>
            <person name="Sobczyk M.K."/>
            <person name="Bates H.J."/>
            <person name="Dunwell J.M."/>
            <person name="Nellist C.F."/>
            <person name="Harrison R.J."/>
        </authorList>
    </citation>
    <scope>NUCLEOTIDE SEQUENCE [LARGE SCALE GENOMIC DNA]</scope>
    <source>
        <strain evidence="1 2">SCRP249</strain>
    </source>
</reference>
<accession>A0A6A3MMS8</accession>
<protein>
    <submittedName>
        <fullName evidence="1">Uncharacterized protein</fullName>
    </submittedName>
</protein>
<comment type="caution">
    <text evidence="1">The sequence shown here is derived from an EMBL/GenBank/DDBJ whole genome shotgun (WGS) entry which is preliminary data.</text>
</comment>
<dbReference type="AlphaFoldDB" id="A0A6A3MMS8"/>
<proteinExistence type="predicted"/>